<dbReference type="AlphaFoldDB" id="Q2FMH7"/>
<dbReference type="GeneID" id="3923706"/>
<dbReference type="OrthoDB" id="119205at2157"/>
<accession>Q2FMH7</accession>
<dbReference type="Proteomes" id="UP000001941">
    <property type="component" value="Chromosome"/>
</dbReference>
<reference evidence="2" key="1">
    <citation type="journal article" date="2016" name="Stand. Genomic Sci.">
        <title>Complete genome sequence of Methanospirillum hungatei type strain JF1.</title>
        <authorList>
            <person name="Gunsalus R.P."/>
            <person name="Cook L.E."/>
            <person name="Crable B."/>
            <person name="Rohlin L."/>
            <person name="McDonald E."/>
            <person name="Mouttaki H."/>
            <person name="Sieber J.R."/>
            <person name="Poweleit N."/>
            <person name="Zhou H."/>
            <person name="Lapidus A.L."/>
            <person name="Daligault H.E."/>
            <person name="Land M."/>
            <person name="Gilna P."/>
            <person name="Ivanova N."/>
            <person name="Kyrpides N."/>
            <person name="Culley D.E."/>
            <person name="McInerney M.J."/>
        </authorList>
    </citation>
    <scope>NUCLEOTIDE SEQUENCE [LARGE SCALE GENOMIC DNA]</scope>
    <source>
        <strain evidence="2">ATCC 27890 / DSM 864 / NBRC 100397 / JF-1</strain>
    </source>
</reference>
<proteinExistence type="predicted"/>
<keyword evidence="2" id="KW-1185">Reference proteome</keyword>
<evidence type="ECO:0000313" key="1">
    <source>
        <dbReference type="EMBL" id="ABD41764.1"/>
    </source>
</evidence>
<protein>
    <submittedName>
        <fullName evidence="1">Uncharacterized protein</fullName>
    </submittedName>
</protein>
<sequence>MDHGLMRGLFCLFLLVSLAGFCIADEAPGYSVYIQGGESSMTEDADGLMLVTIQDVVPYICLEFEKGDRLLPISDITIFQFPLNAALVFSGTDGDSVSLIQISNLSLSDDNKDLTLQINPLEFYEGEMLKGYAHDAIAIEKISTETHKSIGVYMEVPAQTPSNIRVGCYYESNCIYKCVGYIGYYC</sequence>
<organism evidence="1 2">
    <name type="scientific">Methanospirillum hungatei JF-1 (strain ATCC 27890 / DSM 864 / NBRC 100397 / JF-1)</name>
    <dbReference type="NCBI Taxonomy" id="323259"/>
    <lineage>
        <taxon>Archaea</taxon>
        <taxon>Methanobacteriati</taxon>
        <taxon>Methanobacteriota</taxon>
        <taxon>Stenosarchaea group</taxon>
        <taxon>Methanomicrobia</taxon>
        <taxon>Methanomicrobiales</taxon>
        <taxon>Methanospirillaceae</taxon>
        <taxon>Methanospirillum</taxon>
    </lineage>
</organism>
<gene>
    <name evidence="1" type="ordered locus">Mhun_2056</name>
</gene>
<name>Q2FMH7_METHJ</name>
<dbReference type="EnsemblBacteria" id="ABD41764">
    <property type="protein sequence ID" value="ABD41764"/>
    <property type="gene ID" value="Mhun_2056"/>
</dbReference>
<dbReference type="RefSeq" id="WP_011449023.1">
    <property type="nucleotide sequence ID" value="NC_007796.1"/>
</dbReference>
<dbReference type="InParanoid" id="Q2FMH7"/>
<dbReference type="EMBL" id="CP000254">
    <property type="protein sequence ID" value="ABD41764.1"/>
    <property type="molecule type" value="Genomic_DNA"/>
</dbReference>
<dbReference type="KEGG" id="mhu:Mhun_2056"/>
<dbReference type="HOGENOM" id="CLU_1444677_0_0_2"/>
<evidence type="ECO:0000313" key="2">
    <source>
        <dbReference type="Proteomes" id="UP000001941"/>
    </source>
</evidence>